<sequence>MYSRIYNLVGLFTYFQPYGAIKILNYPKEFVLQDFGILTCLYCEDAYTRQP</sequence>
<dbReference type="AlphaFoldDB" id="A0A9P0ILS3"/>
<name>A0A9P0ILS3_APHGO</name>
<organism evidence="1 2">
    <name type="scientific">Aphis gossypii</name>
    <name type="common">Cotton aphid</name>
    <dbReference type="NCBI Taxonomy" id="80765"/>
    <lineage>
        <taxon>Eukaryota</taxon>
        <taxon>Metazoa</taxon>
        <taxon>Ecdysozoa</taxon>
        <taxon>Arthropoda</taxon>
        <taxon>Hexapoda</taxon>
        <taxon>Insecta</taxon>
        <taxon>Pterygota</taxon>
        <taxon>Neoptera</taxon>
        <taxon>Paraneoptera</taxon>
        <taxon>Hemiptera</taxon>
        <taxon>Sternorrhyncha</taxon>
        <taxon>Aphidomorpha</taxon>
        <taxon>Aphidoidea</taxon>
        <taxon>Aphididae</taxon>
        <taxon>Aphidini</taxon>
        <taxon>Aphis</taxon>
        <taxon>Aphis</taxon>
    </lineage>
</organism>
<reference evidence="1" key="2">
    <citation type="submission" date="2022-10" db="EMBL/GenBank/DDBJ databases">
        <authorList>
            <consortium name="ENA_rothamsted_submissions"/>
            <consortium name="culmorum"/>
            <person name="King R."/>
        </authorList>
    </citation>
    <scope>NUCLEOTIDE SEQUENCE</scope>
</reference>
<evidence type="ECO:0000313" key="2">
    <source>
        <dbReference type="Proteomes" id="UP001154329"/>
    </source>
</evidence>
<protein>
    <submittedName>
        <fullName evidence="1">Uncharacterized protein</fullName>
    </submittedName>
</protein>
<proteinExistence type="predicted"/>
<accession>A0A9P0ILS3</accession>
<keyword evidence="2" id="KW-1185">Reference proteome</keyword>
<dbReference type="EMBL" id="OU899034">
    <property type="protein sequence ID" value="CAH1709244.1"/>
    <property type="molecule type" value="Genomic_DNA"/>
</dbReference>
<evidence type="ECO:0000313" key="1">
    <source>
        <dbReference type="EMBL" id="CAH1709244.1"/>
    </source>
</evidence>
<gene>
    <name evidence="1" type="ORF">APHIGO_LOCUS734</name>
</gene>
<dbReference type="Proteomes" id="UP001154329">
    <property type="component" value="Chromosome 1"/>
</dbReference>
<reference evidence="1" key="1">
    <citation type="submission" date="2022-02" db="EMBL/GenBank/DDBJ databases">
        <authorList>
            <person name="King R."/>
        </authorList>
    </citation>
    <scope>NUCLEOTIDE SEQUENCE</scope>
</reference>